<evidence type="ECO:0000313" key="3">
    <source>
        <dbReference type="EMBL" id="GAA2329877.1"/>
    </source>
</evidence>
<feature type="compositionally biased region" description="Low complexity" evidence="1">
    <location>
        <begin position="27"/>
        <end position="56"/>
    </location>
</feature>
<protein>
    <submittedName>
        <fullName evidence="3">Uncharacterized protein</fullName>
    </submittedName>
</protein>
<dbReference type="Proteomes" id="UP001501444">
    <property type="component" value="Unassembled WGS sequence"/>
</dbReference>
<feature type="transmembrane region" description="Helical" evidence="2">
    <location>
        <begin position="80"/>
        <end position="103"/>
    </location>
</feature>
<keyword evidence="4" id="KW-1185">Reference proteome</keyword>
<proteinExistence type="predicted"/>
<accession>A0ABN3FGN3</accession>
<evidence type="ECO:0000256" key="2">
    <source>
        <dbReference type="SAM" id="Phobius"/>
    </source>
</evidence>
<sequence length="423" mass="43610">MFPAVTDAAEPASIDEPVAIQEKEKPAAGQEPAASAADEEAFAPAERAAPGSAEEPAASDDDDDDEPGGEPVPSRGRGRLALIAAAVLLGSIVTGGGAAWWLLHPDPRGVAEDYFARLAAGDAFGALRDVDKSSIAAELPTADLLLSDAALVDPASRPQHMKVIHVAQSGGRATITVQYQANGATVTQTLDAQRRGRQYQLENPLVKLSFTNLSDAEKLKVKVNGVAVDPAKNGPAFPGAYAVTTPANELFDGRSVTVVPAADDVAVITLPAPTMSADARPKADAAINTALQTCFGAASPQFVAVFGTPGTPTSCPALPGTFASIDMIGDLPLEALEGMRMTPGRMVATSGATLTITKLPTFAYASGAGGELRFTGSDTVVHWSVIWTLSDGRKFDGKSGDITIQPKGHVGLDASSKIKVTFD</sequence>
<comment type="caution">
    <text evidence="3">The sequence shown here is derived from an EMBL/GenBank/DDBJ whole genome shotgun (WGS) entry which is preliminary data.</text>
</comment>
<reference evidence="3 4" key="1">
    <citation type="journal article" date="2019" name="Int. J. Syst. Evol. Microbiol.">
        <title>The Global Catalogue of Microorganisms (GCM) 10K type strain sequencing project: providing services to taxonomists for standard genome sequencing and annotation.</title>
        <authorList>
            <consortium name="The Broad Institute Genomics Platform"/>
            <consortium name="The Broad Institute Genome Sequencing Center for Infectious Disease"/>
            <person name="Wu L."/>
            <person name="Ma J."/>
        </authorList>
    </citation>
    <scope>NUCLEOTIDE SEQUENCE [LARGE SCALE GENOMIC DNA]</scope>
    <source>
        <strain evidence="3 4">JCM 3272</strain>
    </source>
</reference>
<name>A0ABN3FGN3_9ACTN</name>
<keyword evidence="2" id="KW-1133">Transmembrane helix</keyword>
<keyword evidence="2" id="KW-0472">Membrane</keyword>
<gene>
    <name evidence="3" type="ORF">GCM10010170_007550</name>
</gene>
<feature type="compositionally biased region" description="Acidic residues" evidence="1">
    <location>
        <begin position="57"/>
        <end position="68"/>
    </location>
</feature>
<organism evidence="3 4">
    <name type="scientific">Dactylosporangium salmoneum</name>
    <dbReference type="NCBI Taxonomy" id="53361"/>
    <lineage>
        <taxon>Bacteria</taxon>
        <taxon>Bacillati</taxon>
        <taxon>Actinomycetota</taxon>
        <taxon>Actinomycetes</taxon>
        <taxon>Micromonosporales</taxon>
        <taxon>Micromonosporaceae</taxon>
        <taxon>Dactylosporangium</taxon>
    </lineage>
</organism>
<evidence type="ECO:0000313" key="4">
    <source>
        <dbReference type="Proteomes" id="UP001501444"/>
    </source>
</evidence>
<dbReference type="EMBL" id="BAAARV010000005">
    <property type="protein sequence ID" value="GAA2329877.1"/>
    <property type="molecule type" value="Genomic_DNA"/>
</dbReference>
<keyword evidence="2" id="KW-0812">Transmembrane</keyword>
<evidence type="ECO:0000256" key="1">
    <source>
        <dbReference type="SAM" id="MobiDB-lite"/>
    </source>
</evidence>
<feature type="region of interest" description="Disordered" evidence="1">
    <location>
        <begin position="1"/>
        <end position="76"/>
    </location>
</feature>